<sequence>MIHLFFSTVFHADDVILSPPEPADVDEADPEDMDEDFDLNDDLSYDDNEHSSTPPTPNISENGTQYYLRIEKPLTNLTKESGEDVRLKCEFSGIPKLKVFWYKNEAPIEIEPGKITTKSTKIQPDRIRARLVIKRLDTHDSGYYKCEATNGFMTIESTGVLVVKTYIVHQNNNLNNPQFSSSDSIMESRLKYIKIQ</sequence>
<dbReference type="Proteomes" id="UP000790347">
    <property type="component" value="Unassembled WGS sequence"/>
</dbReference>
<keyword evidence="7" id="KW-1185">Reference proteome</keyword>
<accession>A0A922I5V4</accession>
<name>A0A922I5V4_DERFA</name>
<reference evidence="6" key="4">
    <citation type="journal article" date="2022" name="Res Sq">
        <title>Comparative Genomics Reveals Insights into the Divergent Evolution of Astigmatic Mites and Household Pest Adaptations.</title>
        <authorList>
            <person name="Xiong Q."/>
            <person name="Wan A.T.-Y."/>
            <person name="Liu X.-Y."/>
            <person name="Fung C.S.-H."/>
            <person name="Xiao X."/>
            <person name="Malainual N."/>
            <person name="Hou J."/>
            <person name="Wang L."/>
            <person name="Wang M."/>
            <person name="Yang K."/>
            <person name="Cui Y."/>
            <person name="Leung E."/>
            <person name="Nong W."/>
            <person name="Shin S.-K."/>
            <person name="Au S."/>
            <person name="Jeong K.Y."/>
            <person name="Chew F.T."/>
            <person name="Hui J."/>
            <person name="Leung T.F."/>
            <person name="Tungtrongchitr A."/>
            <person name="Zhong N."/>
            <person name="Liu Z."/>
            <person name="Tsui S."/>
        </authorList>
    </citation>
    <scope>NUCLEOTIDE SEQUENCE</scope>
    <source>
        <strain evidence="6">Derf</strain>
        <tissue evidence="6">Whole organism</tissue>
    </source>
</reference>
<proteinExistence type="predicted"/>
<dbReference type="SUPFAM" id="SSF48726">
    <property type="entry name" value="Immunoglobulin"/>
    <property type="match status" value="1"/>
</dbReference>
<feature type="compositionally biased region" description="Acidic residues" evidence="3">
    <location>
        <begin position="23"/>
        <end position="46"/>
    </location>
</feature>
<dbReference type="PROSITE" id="PS50835">
    <property type="entry name" value="IG_LIKE"/>
    <property type="match status" value="1"/>
</dbReference>
<dbReference type="GO" id="GO:0016301">
    <property type="term" value="F:kinase activity"/>
    <property type="evidence" value="ECO:0007669"/>
    <property type="project" value="UniProtKB-KW"/>
</dbReference>
<feature type="region of interest" description="Disordered" evidence="3">
    <location>
        <begin position="17"/>
        <end position="64"/>
    </location>
</feature>
<dbReference type="EMBL" id="ASGP02000003">
    <property type="protein sequence ID" value="KAH9517895.1"/>
    <property type="molecule type" value="Genomic_DNA"/>
</dbReference>
<keyword evidence="1" id="KW-0677">Repeat</keyword>
<dbReference type="InterPro" id="IPR003599">
    <property type="entry name" value="Ig_sub"/>
</dbReference>
<dbReference type="InterPro" id="IPR003598">
    <property type="entry name" value="Ig_sub2"/>
</dbReference>
<evidence type="ECO:0000313" key="6">
    <source>
        <dbReference type="EMBL" id="KAH9517895.1"/>
    </source>
</evidence>
<dbReference type="FunFam" id="2.60.40.10:FF:000107">
    <property type="entry name" value="Myosin, light chain kinase a"/>
    <property type="match status" value="1"/>
</dbReference>
<evidence type="ECO:0000256" key="3">
    <source>
        <dbReference type="SAM" id="MobiDB-lite"/>
    </source>
</evidence>
<dbReference type="Proteomes" id="UP000828236">
    <property type="component" value="Unassembled WGS sequence"/>
</dbReference>
<keyword evidence="2" id="KW-0393">Immunoglobulin domain</keyword>
<reference evidence="6" key="1">
    <citation type="submission" date="2013-05" db="EMBL/GenBank/DDBJ databases">
        <authorList>
            <person name="Yim A.K.Y."/>
            <person name="Chan T.F."/>
            <person name="Ji K.M."/>
            <person name="Liu X.Y."/>
            <person name="Zhou J.W."/>
            <person name="Li R.Q."/>
            <person name="Yang K.Y."/>
            <person name="Li J."/>
            <person name="Li M."/>
            <person name="Law P.T.W."/>
            <person name="Wu Y.L."/>
            <person name="Cai Z.L."/>
            <person name="Qin H."/>
            <person name="Bao Y."/>
            <person name="Leung R.K.K."/>
            <person name="Ng P.K.S."/>
            <person name="Zou J."/>
            <person name="Zhong X.J."/>
            <person name="Ran P.X."/>
            <person name="Zhong N.S."/>
            <person name="Liu Z.G."/>
            <person name="Tsui S.K.W."/>
        </authorList>
    </citation>
    <scope>NUCLEOTIDE SEQUENCE</scope>
    <source>
        <strain evidence="6">Derf</strain>
        <tissue evidence="6">Whole organism</tissue>
    </source>
</reference>
<keyword evidence="6" id="KW-0812">Transmembrane</keyword>
<dbReference type="Pfam" id="PF07679">
    <property type="entry name" value="I-set"/>
    <property type="match status" value="1"/>
</dbReference>
<keyword evidence="6" id="KW-0472">Membrane</keyword>
<dbReference type="AlphaFoldDB" id="A0A922I5V4"/>
<dbReference type="PANTHER" id="PTHR13817">
    <property type="entry name" value="TITIN"/>
    <property type="match status" value="1"/>
</dbReference>
<evidence type="ECO:0000313" key="7">
    <source>
        <dbReference type="Proteomes" id="UP000790347"/>
    </source>
</evidence>
<evidence type="ECO:0000313" key="5">
    <source>
        <dbReference type="EMBL" id="KAH7638586.1"/>
    </source>
</evidence>
<dbReference type="InterPro" id="IPR013783">
    <property type="entry name" value="Ig-like_fold"/>
</dbReference>
<comment type="caution">
    <text evidence="6">The sequence shown here is derived from an EMBL/GenBank/DDBJ whole genome shotgun (WGS) entry which is preliminary data.</text>
</comment>
<organism evidence="6 7">
    <name type="scientific">Dermatophagoides farinae</name>
    <name type="common">American house dust mite</name>
    <dbReference type="NCBI Taxonomy" id="6954"/>
    <lineage>
        <taxon>Eukaryota</taxon>
        <taxon>Metazoa</taxon>
        <taxon>Ecdysozoa</taxon>
        <taxon>Arthropoda</taxon>
        <taxon>Chelicerata</taxon>
        <taxon>Arachnida</taxon>
        <taxon>Acari</taxon>
        <taxon>Acariformes</taxon>
        <taxon>Sarcoptiformes</taxon>
        <taxon>Astigmata</taxon>
        <taxon>Psoroptidia</taxon>
        <taxon>Analgoidea</taxon>
        <taxon>Pyroglyphidae</taxon>
        <taxon>Dermatophagoidinae</taxon>
        <taxon>Dermatophagoides</taxon>
    </lineage>
</organism>
<dbReference type="InterPro" id="IPR007110">
    <property type="entry name" value="Ig-like_dom"/>
</dbReference>
<feature type="domain" description="Ig-like" evidence="4">
    <location>
        <begin position="57"/>
        <end position="162"/>
    </location>
</feature>
<reference evidence="5" key="2">
    <citation type="submission" date="2020-06" db="EMBL/GenBank/DDBJ databases">
        <authorList>
            <person name="Ji K."/>
            <person name="Li J."/>
        </authorList>
    </citation>
    <scope>NUCLEOTIDE SEQUENCE</scope>
    <source>
        <strain evidence="5">JKM2019</strain>
        <tissue evidence="5">Whole body</tissue>
    </source>
</reference>
<dbReference type="InterPro" id="IPR013098">
    <property type="entry name" value="Ig_I-set"/>
</dbReference>
<dbReference type="EMBL" id="SDOV01000007">
    <property type="protein sequence ID" value="KAH7638586.1"/>
    <property type="molecule type" value="Genomic_DNA"/>
</dbReference>
<dbReference type="InterPro" id="IPR036179">
    <property type="entry name" value="Ig-like_dom_sf"/>
</dbReference>
<evidence type="ECO:0000256" key="1">
    <source>
        <dbReference type="ARBA" id="ARBA00022737"/>
    </source>
</evidence>
<keyword evidence="6" id="KW-0808">Transferase</keyword>
<evidence type="ECO:0000256" key="2">
    <source>
        <dbReference type="ARBA" id="ARBA00023319"/>
    </source>
</evidence>
<evidence type="ECO:0000259" key="4">
    <source>
        <dbReference type="PROSITE" id="PS50835"/>
    </source>
</evidence>
<reference evidence="5" key="3">
    <citation type="journal article" date="2021" name="World Allergy Organ. J.">
        <title>Chromosome-level assembly of Dermatophagoides farinae genome and transcriptome reveals two novel allergens Der f 37 and Der f 39.</title>
        <authorList>
            <person name="Chen J."/>
            <person name="Cai Z."/>
            <person name="Fan D."/>
            <person name="Hu J."/>
            <person name="Hou Y."/>
            <person name="He Y."/>
            <person name="Zhang Z."/>
            <person name="Zhao Z."/>
            <person name="Gao P."/>
            <person name="Hu W."/>
            <person name="Sun J."/>
            <person name="Li J."/>
            <person name="Ji K."/>
        </authorList>
    </citation>
    <scope>NUCLEOTIDE SEQUENCE</scope>
    <source>
        <strain evidence="5">JKM2019</strain>
    </source>
</reference>
<dbReference type="SMART" id="SM00408">
    <property type="entry name" value="IGc2"/>
    <property type="match status" value="1"/>
</dbReference>
<dbReference type="Gene3D" id="2.60.40.10">
    <property type="entry name" value="Immunoglobulins"/>
    <property type="match status" value="1"/>
</dbReference>
<keyword evidence="6" id="KW-0675">Receptor</keyword>
<dbReference type="PANTHER" id="PTHR13817:SF164">
    <property type="entry name" value="ZORMIN, ISOFORM J"/>
    <property type="match status" value="1"/>
</dbReference>
<gene>
    <name evidence="6" type="primary">ROR1_1</name>
    <name evidence="6" type="ORF">DERF_008513</name>
    <name evidence="5" type="ORF">HUG17_2619</name>
</gene>
<dbReference type="InterPro" id="IPR050964">
    <property type="entry name" value="Striated_Muscle_Regulatory"/>
</dbReference>
<dbReference type="SMART" id="SM00409">
    <property type="entry name" value="IG"/>
    <property type="match status" value="1"/>
</dbReference>
<keyword evidence="6" id="KW-0418">Kinase</keyword>
<protein>
    <submittedName>
        <fullName evidence="6">Inactive tyrosine-protein kinase transmembrane receptor ror1</fullName>
    </submittedName>
</protein>